<dbReference type="EMBL" id="JBBCAQ010000006">
    <property type="protein sequence ID" value="KAK7603616.1"/>
    <property type="molecule type" value="Genomic_DNA"/>
</dbReference>
<keyword evidence="2" id="KW-0472">Membrane</keyword>
<dbReference type="Gene3D" id="3.40.50.20">
    <property type="match status" value="1"/>
</dbReference>
<keyword evidence="2" id="KW-1133">Transmembrane helix</keyword>
<protein>
    <recommendedName>
        <fullName evidence="5">ATP-grasp domain-containing protein</fullName>
    </recommendedName>
</protein>
<feature type="compositionally biased region" description="Low complexity" evidence="1">
    <location>
        <begin position="35"/>
        <end position="50"/>
    </location>
</feature>
<keyword evidence="2" id="KW-0812">Transmembrane</keyword>
<evidence type="ECO:0000313" key="4">
    <source>
        <dbReference type="Proteomes" id="UP001367676"/>
    </source>
</evidence>
<accession>A0AAN9TVF1</accession>
<dbReference type="Proteomes" id="UP001367676">
    <property type="component" value="Unassembled WGS sequence"/>
</dbReference>
<evidence type="ECO:0000313" key="3">
    <source>
        <dbReference type="EMBL" id="KAK7603616.1"/>
    </source>
</evidence>
<keyword evidence="4" id="KW-1185">Reference proteome</keyword>
<evidence type="ECO:0008006" key="5">
    <source>
        <dbReference type="Google" id="ProtNLM"/>
    </source>
</evidence>
<name>A0AAN9TVF1_9HEMI</name>
<feature type="transmembrane region" description="Helical" evidence="2">
    <location>
        <begin position="132"/>
        <end position="153"/>
    </location>
</feature>
<sequence length="545" mass="61868">MSDTIDCATKLEFDHRANMASPFNFSASTVKSEASSGYASSSSPQSTSPPHTLKRSKSSSFRLINRRISTISNCSSVSIPAESPDRLTSMIGWYPAFLVKIYFELLFSFFVVLLKHLPLMIPTLWVSACLWLFWKSVTFPFAVARYILLVLFVPAAQRQRRKRTVLITGGSTVQSVYLARNFYSAGARVICCDVIGKFQLARFSNSVSKYYTIPPVDDHQIDEYIEAIKSIVLREGVEYFIPVSVANGAYYDALVKTHLELMNCVCICPDVEDVLLLDDLSAVLHHAENASLPTPAYQDVTSYQHLNRLYEAGSIKLEPHLMHSCGVSGCKMRNTYELPRSRRDFHLLYPINEMHPWVVVPKMVSGQRYVTCTTVRGSQVLCNVTCRIAKLDELVPVEVPEIEQWLQRFFAALRPERAVTGHLSFYFVRQPDTGSVVLVDCQVGVRMPYICYTSVQSRLVCKPCRHFVRSRSGPIINNGKKYWLDKLVLDALTHLSPVGLWNLLGAFFVRHDALFVFWDPLPYCAFYYLQLPLGKFYNVVKKYAN</sequence>
<gene>
    <name evidence="3" type="ORF">V9T40_003615</name>
</gene>
<comment type="caution">
    <text evidence="3">The sequence shown here is derived from an EMBL/GenBank/DDBJ whole genome shotgun (WGS) entry which is preliminary data.</text>
</comment>
<proteinExistence type="predicted"/>
<evidence type="ECO:0000256" key="1">
    <source>
        <dbReference type="SAM" id="MobiDB-lite"/>
    </source>
</evidence>
<dbReference type="AlphaFoldDB" id="A0AAN9TVF1"/>
<feature type="transmembrane region" description="Helical" evidence="2">
    <location>
        <begin position="91"/>
        <end position="112"/>
    </location>
</feature>
<reference evidence="3 4" key="1">
    <citation type="submission" date="2024-03" db="EMBL/GenBank/DDBJ databases">
        <title>Adaptation during the transition from Ophiocordyceps entomopathogen to insect associate is accompanied by gene loss and intensified selection.</title>
        <authorList>
            <person name="Ward C.M."/>
            <person name="Onetto C.A."/>
            <person name="Borneman A.R."/>
        </authorList>
    </citation>
    <scope>NUCLEOTIDE SEQUENCE [LARGE SCALE GENOMIC DNA]</scope>
    <source>
        <strain evidence="3">AWRI1</strain>
        <tissue evidence="3">Single Adult Female</tissue>
    </source>
</reference>
<organism evidence="3 4">
    <name type="scientific">Parthenolecanium corni</name>
    <dbReference type="NCBI Taxonomy" id="536013"/>
    <lineage>
        <taxon>Eukaryota</taxon>
        <taxon>Metazoa</taxon>
        <taxon>Ecdysozoa</taxon>
        <taxon>Arthropoda</taxon>
        <taxon>Hexapoda</taxon>
        <taxon>Insecta</taxon>
        <taxon>Pterygota</taxon>
        <taxon>Neoptera</taxon>
        <taxon>Paraneoptera</taxon>
        <taxon>Hemiptera</taxon>
        <taxon>Sternorrhyncha</taxon>
        <taxon>Coccoidea</taxon>
        <taxon>Coccidae</taxon>
        <taxon>Parthenolecanium</taxon>
    </lineage>
</organism>
<feature type="region of interest" description="Disordered" evidence="1">
    <location>
        <begin position="35"/>
        <end position="58"/>
    </location>
</feature>
<evidence type="ECO:0000256" key="2">
    <source>
        <dbReference type="SAM" id="Phobius"/>
    </source>
</evidence>